<evidence type="ECO:0000256" key="3">
    <source>
        <dbReference type="ARBA" id="ARBA00022490"/>
    </source>
</evidence>
<evidence type="ECO:0000256" key="5">
    <source>
        <dbReference type="ARBA" id="ARBA00022737"/>
    </source>
</evidence>
<dbReference type="PANTHER" id="PTHR46260:SF2">
    <property type="entry name" value="KELCH DOMAIN-CONTAINING PROTEIN 8B"/>
    <property type="match status" value="1"/>
</dbReference>
<keyword evidence="5" id="KW-0677">Repeat</keyword>
<protein>
    <submittedName>
        <fullName evidence="7">Uncharacterized protein</fullName>
    </submittedName>
</protein>
<evidence type="ECO:0000256" key="6">
    <source>
        <dbReference type="ARBA" id="ARBA00023306"/>
    </source>
</evidence>
<comment type="caution">
    <text evidence="7">The sequence shown here is derived from an EMBL/GenBank/DDBJ whole genome shotgun (WGS) entry which is preliminary data.</text>
</comment>
<dbReference type="InterPro" id="IPR051746">
    <property type="entry name" value="Kelch_domain_containing_8"/>
</dbReference>
<name>A0ABV0V8Q5_9TELE</name>
<dbReference type="Proteomes" id="UP001482620">
    <property type="component" value="Unassembled WGS sequence"/>
</dbReference>
<dbReference type="Gene3D" id="2.120.10.80">
    <property type="entry name" value="Kelch-type beta propeller"/>
    <property type="match status" value="1"/>
</dbReference>
<comment type="subcellular location">
    <subcellularLocation>
        <location evidence="1">Cytoplasm</location>
    </subcellularLocation>
</comment>
<dbReference type="SUPFAM" id="SSF117281">
    <property type="entry name" value="Kelch motif"/>
    <property type="match status" value="1"/>
</dbReference>
<evidence type="ECO:0000256" key="4">
    <source>
        <dbReference type="ARBA" id="ARBA00022618"/>
    </source>
</evidence>
<dbReference type="PANTHER" id="PTHR46260">
    <property type="entry name" value="RING-TYPE DOMAIN-CONTAINING PROTEIN"/>
    <property type="match status" value="1"/>
</dbReference>
<reference evidence="7 8" key="1">
    <citation type="submission" date="2021-06" db="EMBL/GenBank/DDBJ databases">
        <authorList>
            <person name="Palmer J.M."/>
        </authorList>
    </citation>
    <scope>NUCLEOTIDE SEQUENCE [LARGE SCALE GENOMIC DNA]</scope>
    <source>
        <strain evidence="8">if_2019</strain>
        <tissue evidence="7">Muscle</tissue>
    </source>
</reference>
<evidence type="ECO:0000256" key="2">
    <source>
        <dbReference type="ARBA" id="ARBA00022441"/>
    </source>
</evidence>
<organism evidence="7 8">
    <name type="scientific">Ilyodon furcidens</name>
    <name type="common">goldbreast splitfin</name>
    <dbReference type="NCBI Taxonomy" id="33524"/>
    <lineage>
        <taxon>Eukaryota</taxon>
        <taxon>Metazoa</taxon>
        <taxon>Chordata</taxon>
        <taxon>Craniata</taxon>
        <taxon>Vertebrata</taxon>
        <taxon>Euteleostomi</taxon>
        <taxon>Actinopterygii</taxon>
        <taxon>Neopterygii</taxon>
        <taxon>Teleostei</taxon>
        <taxon>Neoteleostei</taxon>
        <taxon>Acanthomorphata</taxon>
        <taxon>Ovalentaria</taxon>
        <taxon>Atherinomorphae</taxon>
        <taxon>Cyprinodontiformes</taxon>
        <taxon>Goodeidae</taxon>
        <taxon>Ilyodon</taxon>
    </lineage>
</organism>
<dbReference type="EMBL" id="JAHRIQ010096819">
    <property type="protein sequence ID" value="MEQ2253152.1"/>
    <property type="molecule type" value="Genomic_DNA"/>
</dbReference>
<dbReference type="InterPro" id="IPR015915">
    <property type="entry name" value="Kelch-typ_b-propeller"/>
</dbReference>
<sequence>MGADTSPQAFVRVYEAEKDQWQATTSMPTPRYGATPFVIGNRIYMMDIDAELGKWVVFLRLKETLNLCTVTPRRDELLLKEALYIRKRANVC</sequence>
<accession>A0ABV0V8Q5</accession>
<gene>
    <name evidence="7" type="ORF">ILYODFUR_029263</name>
</gene>
<keyword evidence="2" id="KW-0880">Kelch repeat</keyword>
<keyword evidence="8" id="KW-1185">Reference proteome</keyword>
<evidence type="ECO:0000256" key="1">
    <source>
        <dbReference type="ARBA" id="ARBA00004496"/>
    </source>
</evidence>
<keyword evidence="3" id="KW-0963">Cytoplasm</keyword>
<proteinExistence type="predicted"/>
<keyword evidence="6" id="KW-0131">Cell cycle</keyword>
<evidence type="ECO:0000313" key="7">
    <source>
        <dbReference type="EMBL" id="MEQ2253152.1"/>
    </source>
</evidence>
<keyword evidence="4" id="KW-0132">Cell division</keyword>
<evidence type="ECO:0000313" key="8">
    <source>
        <dbReference type="Proteomes" id="UP001482620"/>
    </source>
</evidence>